<comment type="caution">
    <text evidence="8">The sequence shown here is derived from an EMBL/GenBank/DDBJ whole genome shotgun (WGS) entry which is preliminary data.</text>
</comment>
<feature type="transmembrane region" description="Helical" evidence="6">
    <location>
        <begin position="188"/>
        <end position="214"/>
    </location>
</feature>
<keyword evidence="5 6" id="KW-0472">Membrane</keyword>
<feature type="transmembrane region" description="Helical" evidence="6">
    <location>
        <begin position="21"/>
        <end position="40"/>
    </location>
</feature>
<dbReference type="PANTHER" id="PTHR30294">
    <property type="entry name" value="MEMBRANE COMPONENT OF ABC TRANSPORTER YHHJ-RELATED"/>
    <property type="match status" value="1"/>
</dbReference>
<evidence type="ECO:0000256" key="6">
    <source>
        <dbReference type="SAM" id="Phobius"/>
    </source>
</evidence>
<proteinExistence type="predicted"/>
<gene>
    <name evidence="8" type="ORF">EV675_5845</name>
</gene>
<evidence type="ECO:0000256" key="2">
    <source>
        <dbReference type="ARBA" id="ARBA00022475"/>
    </source>
</evidence>
<dbReference type="RefSeq" id="WP_130362163.1">
    <property type="nucleotide sequence ID" value="NZ_SGXC01000004.1"/>
</dbReference>
<keyword evidence="3 6" id="KW-0812">Transmembrane</keyword>
<dbReference type="EMBL" id="SGXC01000004">
    <property type="protein sequence ID" value="RZS77118.1"/>
    <property type="molecule type" value="Genomic_DNA"/>
</dbReference>
<dbReference type="InterPro" id="IPR051449">
    <property type="entry name" value="ABC-2_transporter_component"/>
</dbReference>
<evidence type="ECO:0000256" key="1">
    <source>
        <dbReference type="ARBA" id="ARBA00004651"/>
    </source>
</evidence>
<evidence type="ECO:0000313" key="8">
    <source>
        <dbReference type="EMBL" id="RZS77118.1"/>
    </source>
</evidence>
<reference evidence="8 9" key="1">
    <citation type="submission" date="2019-02" db="EMBL/GenBank/DDBJ databases">
        <title>Genomic Encyclopedia of Type Strains, Phase IV (KMG-IV): sequencing the most valuable type-strain genomes for metagenomic binning, comparative biology and taxonomic classification.</title>
        <authorList>
            <person name="Goeker M."/>
        </authorList>
    </citation>
    <scope>NUCLEOTIDE SEQUENCE [LARGE SCALE GENOMIC DNA]</scope>
    <source>
        <strain evidence="8 9">K24</strain>
    </source>
</reference>
<feature type="transmembrane region" description="Helical" evidence="6">
    <location>
        <begin position="262"/>
        <end position="285"/>
    </location>
</feature>
<evidence type="ECO:0000313" key="9">
    <source>
        <dbReference type="Proteomes" id="UP000292445"/>
    </source>
</evidence>
<evidence type="ECO:0000256" key="3">
    <source>
        <dbReference type="ARBA" id="ARBA00022692"/>
    </source>
</evidence>
<accession>A0A4Q7N729</accession>
<evidence type="ECO:0000256" key="4">
    <source>
        <dbReference type="ARBA" id="ARBA00022989"/>
    </source>
</evidence>
<keyword evidence="2" id="KW-1003">Cell membrane</keyword>
<dbReference type="AlphaFoldDB" id="A0A4Q7N729"/>
<feature type="transmembrane region" description="Helical" evidence="6">
    <location>
        <begin position="292"/>
        <end position="310"/>
    </location>
</feature>
<keyword evidence="9" id="KW-1185">Reference proteome</keyword>
<dbReference type="InterPro" id="IPR013525">
    <property type="entry name" value="ABC2_TM"/>
</dbReference>
<name>A0A4Q7N729_9BURK</name>
<feature type="transmembrane region" description="Helical" evidence="6">
    <location>
        <begin position="348"/>
        <end position="369"/>
    </location>
</feature>
<dbReference type="Proteomes" id="UP000292445">
    <property type="component" value="Unassembled WGS sequence"/>
</dbReference>
<dbReference type="OrthoDB" id="9811522at2"/>
<comment type="subcellular location">
    <subcellularLocation>
        <location evidence="1">Cell membrane</location>
        <topology evidence="1">Multi-pass membrane protein</topology>
    </subcellularLocation>
</comment>
<dbReference type="Pfam" id="PF12698">
    <property type="entry name" value="ABC2_membrane_3"/>
    <property type="match status" value="1"/>
</dbReference>
<evidence type="ECO:0000259" key="7">
    <source>
        <dbReference type="Pfam" id="PF12698"/>
    </source>
</evidence>
<dbReference type="PANTHER" id="PTHR30294:SF46">
    <property type="entry name" value="ABC TRANSPORTER PERMEASE"/>
    <property type="match status" value="1"/>
</dbReference>
<protein>
    <submittedName>
        <fullName evidence="8">ABC-2 type transport system permease protein</fullName>
    </submittedName>
</protein>
<organism evidence="8 9">
    <name type="scientific">Pigmentiphaga kullae</name>
    <dbReference type="NCBI Taxonomy" id="151784"/>
    <lineage>
        <taxon>Bacteria</taxon>
        <taxon>Pseudomonadati</taxon>
        <taxon>Pseudomonadota</taxon>
        <taxon>Betaproteobacteria</taxon>
        <taxon>Burkholderiales</taxon>
        <taxon>Alcaligenaceae</taxon>
        <taxon>Pigmentiphaga</taxon>
    </lineage>
</organism>
<dbReference type="GO" id="GO:0005886">
    <property type="term" value="C:plasma membrane"/>
    <property type="evidence" value="ECO:0007669"/>
    <property type="project" value="UniProtKB-SubCell"/>
</dbReference>
<dbReference type="Gene3D" id="3.40.1710.10">
    <property type="entry name" value="abc type-2 transporter like domain"/>
    <property type="match status" value="1"/>
</dbReference>
<dbReference type="GO" id="GO:0140359">
    <property type="term" value="F:ABC-type transporter activity"/>
    <property type="evidence" value="ECO:0007669"/>
    <property type="project" value="InterPro"/>
</dbReference>
<evidence type="ECO:0000256" key="5">
    <source>
        <dbReference type="ARBA" id="ARBA00023136"/>
    </source>
</evidence>
<feature type="transmembrane region" description="Helical" evidence="6">
    <location>
        <begin position="226"/>
        <end position="250"/>
    </location>
</feature>
<feature type="domain" description="ABC-2 type transporter transmembrane" evidence="7">
    <location>
        <begin position="23"/>
        <end position="367"/>
    </location>
</feature>
<sequence>MAARGWVAAWRDTLAELLRDKGALLLIVLAPVFYGFFYPWPYATEVLQRVPVAIVDLDHSSLSRQIVRYADASPDLRVAMVAGDEETARQAMWRGEIEGYALLTRDLRRNVLRGRPAPVVVSTNGSYALYNKAVMTGFTAVIGTVSAGVEIAQRTARGQGRAQAMAGRSPVGVSAVALYNPTGGYGSYVVPAVALIIMQQTLLMGVAMLAGTWAEAGRLRAPAAVWLGRVLAFSTAGLFAGLVYFGWIFWLQDYPRGGNPLGALVLLLCYAPAVSVAGALLGAWLRDREQALQVWLFTSLPIAFLSGFAWPVESLPPVLQAVRWIFPSTAGIDASLRLNQMGAPLADVAGSLSWLAAWALAGFAALVWWMRPREPGTLRGNVRSA</sequence>
<keyword evidence="4 6" id="KW-1133">Transmembrane helix</keyword>